<evidence type="ECO:0000313" key="3">
    <source>
        <dbReference type="Proteomes" id="UP001066276"/>
    </source>
</evidence>
<dbReference type="EMBL" id="JANPWB010000010">
    <property type="protein sequence ID" value="KAJ1137650.1"/>
    <property type="molecule type" value="Genomic_DNA"/>
</dbReference>
<comment type="caution">
    <text evidence="2">The sequence shown here is derived from an EMBL/GenBank/DDBJ whole genome shotgun (WGS) entry which is preliminary data.</text>
</comment>
<dbReference type="AlphaFoldDB" id="A0AAV7QEU3"/>
<proteinExistence type="predicted"/>
<evidence type="ECO:0000256" key="1">
    <source>
        <dbReference type="SAM" id="MobiDB-lite"/>
    </source>
</evidence>
<protein>
    <submittedName>
        <fullName evidence="2">Uncharacterized protein</fullName>
    </submittedName>
</protein>
<evidence type="ECO:0000313" key="2">
    <source>
        <dbReference type="EMBL" id="KAJ1137650.1"/>
    </source>
</evidence>
<reference evidence="2" key="1">
    <citation type="journal article" date="2022" name="bioRxiv">
        <title>Sequencing and chromosome-scale assembly of the giantPleurodeles waltlgenome.</title>
        <authorList>
            <person name="Brown T."/>
            <person name="Elewa A."/>
            <person name="Iarovenko S."/>
            <person name="Subramanian E."/>
            <person name="Araus A.J."/>
            <person name="Petzold A."/>
            <person name="Susuki M."/>
            <person name="Suzuki K.-i.T."/>
            <person name="Hayashi T."/>
            <person name="Toyoda A."/>
            <person name="Oliveira C."/>
            <person name="Osipova E."/>
            <person name="Leigh N.D."/>
            <person name="Simon A."/>
            <person name="Yun M.H."/>
        </authorList>
    </citation>
    <scope>NUCLEOTIDE SEQUENCE</scope>
    <source>
        <strain evidence="2">20211129_DDA</strain>
        <tissue evidence="2">Liver</tissue>
    </source>
</reference>
<name>A0AAV7QEU3_PLEWA</name>
<dbReference type="Proteomes" id="UP001066276">
    <property type="component" value="Chromosome 6"/>
</dbReference>
<accession>A0AAV7QEU3</accession>
<gene>
    <name evidence="2" type="ORF">NDU88_004048</name>
</gene>
<keyword evidence="3" id="KW-1185">Reference proteome</keyword>
<sequence length="149" mass="16125">MGRVNAVGPHPRTRDDIRKRWNDLREKVSALSKEGYMACHRQRGADLGGLWQAENLLSQTVGGPEMLGMEEGGGPAGDGLPRRKGCPSNPDPPMAPIMVVACPELDGRLRASQQPQGGEYSAHHYNLRLVECYPVDGCVQVGTPRPGLT</sequence>
<feature type="region of interest" description="Disordered" evidence="1">
    <location>
        <begin position="63"/>
        <end position="95"/>
    </location>
</feature>
<organism evidence="2 3">
    <name type="scientific">Pleurodeles waltl</name>
    <name type="common">Iberian ribbed newt</name>
    <dbReference type="NCBI Taxonomy" id="8319"/>
    <lineage>
        <taxon>Eukaryota</taxon>
        <taxon>Metazoa</taxon>
        <taxon>Chordata</taxon>
        <taxon>Craniata</taxon>
        <taxon>Vertebrata</taxon>
        <taxon>Euteleostomi</taxon>
        <taxon>Amphibia</taxon>
        <taxon>Batrachia</taxon>
        <taxon>Caudata</taxon>
        <taxon>Salamandroidea</taxon>
        <taxon>Salamandridae</taxon>
        <taxon>Pleurodelinae</taxon>
        <taxon>Pleurodeles</taxon>
    </lineage>
</organism>